<feature type="compositionally biased region" description="Low complexity" evidence="2">
    <location>
        <begin position="1151"/>
        <end position="1207"/>
    </location>
</feature>
<sequence length="1707" mass="179145">MSQSNMMKLYLLLSLAPLIVHGFAPPQSQSIIRTRASIPRKNQIQVLRRPRQGNSIPSSSILQAAADDPSSVPPPPKAAPPNTSSGGTTAGPTNVDVLQQAEQAREQIQVQLKEAENRRIQLEKEIQSNAATGKQNLESNLRQSEKEIQELQQLQKLAKDKFNIGNIQFPTLETLAESVKQVPTRTWLGTAVGASVGGLALGRINLQKRRKLKEEQEYEQRLAEAETARNQKIAQANSNRDRFLAAGSTLVVGTAVTALAQFSQKDSVPANNNKRVEQSTVNNNDKRPDASSALPSNGPSPDLPYLEQRIQKAEDQVKNSQQALRNDANRRKELQLQMAQEESFKRDLTQQLEQTEQSIRQANLAKERFEMESQLNARKAAADISAIQSPQSSPSEKVAAQEQAKKEVQMAEAQRLAAFAETQRIGEMERKLDEEVKARMELLQKLQSTEASLKQANDRAQLAALEAQMAKETKEQALAESKATTEKALAEKQMLEQQAAAEKQKAQLAALETQKIIESNERAMAEVLAAEQMAAEAKAEVEEKARIAMHQLQQAKSKQPGANTFMSSIKDSSLNSIPEFVDTKGLSNMLQQGADAFQAKRDETSLVTRAAVDELLAITKANTNVNFNAFRSSPIGKSLATSFGDENVPTVVAAILGSGVAATGLIASGIQNSKKNGPNAAAQTEESNALQPYNPTSPPATSGQNSFFTSKEPRTDVTGRTSFLNKKDAAPNQPSFFTSKEPRTDMTKSKQTNFFTNKDSYKKTPPGFLSALGGMSSKGKGPQMASAGKDNLKDGKSSKSFTAASPRGTPNFGSATAGVVPISTTTSAPSAPNFGARNGLSAPSFGSPKGVSSMPPGGFKGSSSGFANGQKASSFASNSPSFTAPKTSTSFGGSNGSTAPNGPASPEPGLSSKRGMAKGPSSNFGAPKGSTASAASPATMESKGQDNVAGFGDRNGVSVGTLNSSPKGLRAASSPSSDSVGASKGFSPYGSKGASQANASSTKGSTQSSFNPSNSPFGNSNTASSAGVGSSSTKVLSSSKGFSPSSSSSGTTQSNQSFNPSNSPFGKSNVASSVGDGSSRITDPSSAKGSSTPGTPSFGAAQANQSHSPSNSPFGNHSKVASSAGVTSSTTAPPLANGFSTRKTSSGTAQSNNPSNSPFRNSNGVSKPSESSTMESNKSSFNPSNSPFGNSNVASSGGIGSSSTTVAPFANDFSTNNPSSGTAQSIQSNNASNSPFRSSKGVSKPSERSNMESNKSSFNPSNSPFGNSNAASSSSSTATPLSPMGGYSPSNPSSGAAESNSFNHSAPPFGNSNGATATTSNGGSSKRAERAPKGYGVASASKGYDPNKPSAGTPQSSQSSLNPSNSPFGNNIGAPTTGGAISGKGGPGLSAGYNPSNPSFDSAQSTRVPQGSSIPPTGVPNQGMNQRATNAVAGRWEPSPSSGPNLASIAQASSPNPDSRLSDTSGDEQEWRESKPNQGDWWNVEKRDYFTTLGRRETKSFQGRNLYPNTSNTGASSYSPFGNSNQQSRTQSSIQPYSPPPNQGTSMDTNQEEQLWRQTASPGSQWFETERIDHYTDRGVRVTRSFTPNGVTTSPLSSYSPFGQQNSQTTAPIAPASGTSSGITPQDRNSNNSYNSYQERRRNPTLDASQSEQQWRESSATPGGQWFEQEKLDFYTSRGTRATRSFNGGGTREDVNPNNNANGNSWQ</sequence>
<proteinExistence type="predicted"/>
<feature type="compositionally biased region" description="Low complexity" evidence="2">
    <location>
        <begin position="382"/>
        <end position="395"/>
    </location>
</feature>
<evidence type="ECO:0000256" key="3">
    <source>
        <dbReference type="SAM" id="SignalP"/>
    </source>
</evidence>
<feature type="coiled-coil region" evidence="1">
    <location>
        <begin position="94"/>
        <end position="161"/>
    </location>
</feature>
<feature type="compositionally biased region" description="Polar residues" evidence="2">
    <location>
        <begin position="1102"/>
        <end position="1115"/>
    </location>
</feature>
<feature type="compositionally biased region" description="Low complexity" evidence="2">
    <location>
        <begin position="1354"/>
        <end position="1367"/>
    </location>
</feature>
<comment type="caution">
    <text evidence="4">The sequence shown here is derived from an EMBL/GenBank/DDBJ whole genome shotgun (WGS) entry which is preliminary data.</text>
</comment>
<feature type="compositionally biased region" description="Polar residues" evidence="2">
    <location>
        <begin position="1646"/>
        <end position="1662"/>
    </location>
</feature>
<feature type="compositionally biased region" description="Polar residues" evidence="2">
    <location>
        <begin position="1500"/>
        <end position="1536"/>
    </location>
</feature>
<feature type="compositionally biased region" description="Gly residues" evidence="2">
    <location>
        <begin position="1380"/>
        <end position="1389"/>
    </location>
</feature>
<dbReference type="Proteomes" id="UP001295423">
    <property type="component" value="Unassembled WGS sequence"/>
</dbReference>
<feature type="compositionally biased region" description="Low complexity" evidence="2">
    <location>
        <begin position="1223"/>
        <end position="1234"/>
    </location>
</feature>
<feature type="coiled-coil region" evidence="1">
    <location>
        <begin position="208"/>
        <end position="235"/>
    </location>
</feature>
<accession>A0AAD2FKA1</accession>
<feature type="chain" id="PRO_5042050112" evidence="3">
    <location>
        <begin position="23"/>
        <end position="1707"/>
    </location>
</feature>
<feature type="region of interest" description="Disordered" evidence="2">
    <location>
        <begin position="266"/>
        <end position="304"/>
    </location>
</feature>
<feature type="compositionally biased region" description="Polar residues" evidence="2">
    <location>
        <begin position="920"/>
        <end position="936"/>
    </location>
</feature>
<keyword evidence="1" id="KW-0175">Coiled coil</keyword>
<feature type="region of interest" description="Disordered" evidence="2">
    <location>
        <begin position="674"/>
        <end position="1572"/>
    </location>
</feature>
<feature type="compositionally biased region" description="Polar residues" evidence="2">
    <location>
        <begin position="1585"/>
        <end position="1637"/>
    </location>
</feature>
<feature type="compositionally biased region" description="Polar residues" evidence="2">
    <location>
        <begin position="1439"/>
        <end position="1464"/>
    </location>
</feature>
<keyword evidence="5" id="KW-1185">Reference proteome</keyword>
<feature type="compositionally biased region" description="Polar residues" evidence="2">
    <location>
        <begin position="1288"/>
        <end position="1324"/>
    </location>
</feature>
<feature type="compositionally biased region" description="Low complexity" evidence="2">
    <location>
        <begin position="852"/>
        <end position="869"/>
    </location>
</feature>
<protein>
    <submittedName>
        <fullName evidence="4">Uncharacterized protein</fullName>
    </submittedName>
</protein>
<feature type="region of interest" description="Disordered" evidence="2">
    <location>
        <begin position="382"/>
        <end position="405"/>
    </location>
</feature>
<evidence type="ECO:0000313" key="5">
    <source>
        <dbReference type="Proteomes" id="UP001295423"/>
    </source>
</evidence>
<feature type="compositionally biased region" description="Polar residues" evidence="2">
    <location>
        <begin position="1543"/>
        <end position="1567"/>
    </location>
</feature>
<feature type="compositionally biased region" description="Polar residues" evidence="2">
    <location>
        <begin position="870"/>
        <end position="886"/>
    </location>
</feature>
<feature type="compositionally biased region" description="Polar residues" evidence="2">
    <location>
        <begin position="1677"/>
        <end position="1686"/>
    </location>
</feature>
<feature type="compositionally biased region" description="Polar residues" evidence="2">
    <location>
        <begin position="266"/>
        <end position="283"/>
    </location>
</feature>
<feature type="compositionally biased region" description="Polar residues" evidence="2">
    <location>
        <begin position="993"/>
        <end position="1003"/>
    </location>
</feature>
<feature type="compositionally biased region" description="Low complexity" evidence="2">
    <location>
        <begin position="1004"/>
        <end position="1065"/>
    </location>
</feature>
<feature type="region of interest" description="Disordered" evidence="2">
    <location>
        <begin position="62"/>
        <end position="93"/>
    </location>
</feature>
<feature type="compositionally biased region" description="Polar residues" evidence="2">
    <location>
        <begin position="1138"/>
        <end position="1150"/>
    </location>
</feature>
<feature type="signal peptide" evidence="3">
    <location>
        <begin position="1"/>
        <end position="22"/>
    </location>
</feature>
<evidence type="ECO:0000256" key="1">
    <source>
        <dbReference type="SAM" id="Coils"/>
    </source>
</evidence>
<feature type="compositionally biased region" description="Low complexity" evidence="2">
    <location>
        <begin position="1253"/>
        <end position="1276"/>
    </location>
</feature>
<evidence type="ECO:0000313" key="4">
    <source>
        <dbReference type="EMBL" id="CAJ1945534.1"/>
    </source>
</evidence>
<feature type="compositionally biased region" description="Polar residues" evidence="2">
    <location>
        <begin position="82"/>
        <end position="93"/>
    </location>
</feature>
<keyword evidence="3" id="KW-0732">Signal</keyword>
<feature type="compositionally biased region" description="Polar residues" evidence="2">
    <location>
        <begin position="1696"/>
        <end position="1707"/>
    </location>
</feature>
<feature type="compositionally biased region" description="Low complexity" evidence="2">
    <location>
        <begin position="887"/>
        <end position="898"/>
    </location>
</feature>
<feature type="compositionally biased region" description="Polar residues" evidence="2">
    <location>
        <begin position="1212"/>
        <end position="1222"/>
    </location>
</feature>
<reference evidence="4" key="1">
    <citation type="submission" date="2023-08" db="EMBL/GenBank/DDBJ databases">
        <authorList>
            <person name="Audoor S."/>
            <person name="Bilcke G."/>
        </authorList>
    </citation>
    <scope>NUCLEOTIDE SEQUENCE</scope>
</reference>
<feature type="compositionally biased region" description="Polar residues" evidence="2">
    <location>
        <begin position="749"/>
        <end position="758"/>
    </location>
</feature>
<feature type="compositionally biased region" description="Polar residues" evidence="2">
    <location>
        <begin position="674"/>
        <end position="709"/>
    </location>
</feature>
<gene>
    <name evidence="4" type="ORF">CYCCA115_LOCUS9678</name>
</gene>
<feature type="compositionally biased region" description="Basic and acidic residues" evidence="2">
    <location>
        <begin position="1483"/>
        <end position="1499"/>
    </location>
</feature>
<name>A0AAD2FKA1_9STRA</name>
<feature type="compositionally biased region" description="Polar residues" evidence="2">
    <location>
        <begin position="1393"/>
        <end position="1429"/>
    </location>
</feature>
<feature type="compositionally biased region" description="Polar residues" evidence="2">
    <location>
        <begin position="1069"/>
        <end position="1095"/>
    </location>
</feature>
<feature type="region of interest" description="Disordered" evidence="2">
    <location>
        <begin position="1585"/>
        <end position="1707"/>
    </location>
</feature>
<feature type="compositionally biased region" description="Low complexity" evidence="2">
    <location>
        <begin position="1118"/>
        <end position="1132"/>
    </location>
</feature>
<evidence type="ECO:0000256" key="2">
    <source>
        <dbReference type="SAM" id="MobiDB-lite"/>
    </source>
</evidence>
<organism evidence="4 5">
    <name type="scientific">Cylindrotheca closterium</name>
    <dbReference type="NCBI Taxonomy" id="2856"/>
    <lineage>
        <taxon>Eukaryota</taxon>
        <taxon>Sar</taxon>
        <taxon>Stramenopiles</taxon>
        <taxon>Ochrophyta</taxon>
        <taxon>Bacillariophyta</taxon>
        <taxon>Bacillariophyceae</taxon>
        <taxon>Bacillariophycidae</taxon>
        <taxon>Bacillariales</taxon>
        <taxon>Bacillariaceae</taxon>
        <taxon>Cylindrotheca</taxon>
    </lineage>
</organism>
<feature type="compositionally biased region" description="Low complexity" evidence="2">
    <location>
        <begin position="971"/>
        <end position="983"/>
    </location>
</feature>
<dbReference type="EMBL" id="CAKOGP040001446">
    <property type="protein sequence ID" value="CAJ1945534.1"/>
    <property type="molecule type" value="Genomic_DNA"/>
</dbReference>
<feature type="coiled-coil region" evidence="1">
    <location>
        <begin position="425"/>
        <end position="558"/>
    </location>
</feature>